<evidence type="ECO:0000256" key="6">
    <source>
        <dbReference type="SAM" id="Phobius"/>
    </source>
</evidence>
<evidence type="ECO:0000313" key="9">
    <source>
        <dbReference type="Proteomes" id="UP000228531"/>
    </source>
</evidence>
<evidence type="ECO:0000256" key="1">
    <source>
        <dbReference type="ARBA" id="ARBA00001947"/>
    </source>
</evidence>
<keyword evidence="9" id="KW-1185">Reference proteome</keyword>
<evidence type="ECO:0000313" key="8">
    <source>
        <dbReference type="EMBL" id="PJI86471.1"/>
    </source>
</evidence>
<evidence type="ECO:0000256" key="5">
    <source>
        <dbReference type="ARBA" id="ARBA00023459"/>
    </source>
</evidence>
<organism evidence="8 9">
    <name type="scientific">Yoonia maricola</name>
    <dbReference type="NCBI Taxonomy" id="420999"/>
    <lineage>
        <taxon>Bacteria</taxon>
        <taxon>Pseudomonadati</taxon>
        <taxon>Pseudomonadota</taxon>
        <taxon>Alphaproteobacteria</taxon>
        <taxon>Rhodobacterales</taxon>
        <taxon>Paracoccaceae</taxon>
        <taxon>Yoonia</taxon>
    </lineage>
</organism>
<proteinExistence type="inferred from homology"/>
<sequence>MDGLVIIGVAAAAMIFAIFGWNPFAQYRDTSGLLTEGYSKFETGVKRQPNGVYRVRALTRMPGVTPEMVRWWFTDYMQTTDHYKQWHSQAHVWMDWENKTPGEIVGAAHLVHEYIGIDLSKLRISFVDASELLGPLDIRGHHFIVGARVGMLEEPIDVTTMCHFVRDTEFGAEMRSVFWMGHVANRGGTGLVDKLKGVLGNTWLARRVLVREAVAVNLMTHAIEEMGNLSDFLPDLYAKEMAIKTA</sequence>
<evidence type="ECO:0000256" key="3">
    <source>
        <dbReference type="ARBA" id="ARBA00022801"/>
    </source>
</evidence>
<name>A0A2M8W6A7_9RHOB</name>
<dbReference type="AlphaFoldDB" id="A0A2M8W6A7"/>
<evidence type="ECO:0000256" key="2">
    <source>
        <dbReference type="ARBA" id="ARBA00022723"/>
    </source>
</evidence>
<dbReference type="EMBL" id="PGTY01000002">
    <property type="protein sequence ID" value="PJI86471.1"/>
    <property type="molecule type" value="Genomic_DNA"/>
</dbReference>
<comment type="caution">
    <text evidence="8">The sequence shown here is derived from an EMBL/GenBank/DDBJ whole genome shotgun (WGS) entry which is preliminary data.</text>
</comment>
<dbReference type="GO" id="GO:0016787">
    <property type="term" value="F:hydrolase activity"/>
    <property type="evidence" value="ECO:0007669"/>
    <property type="project" value="UniProtKB-KW"/>
</dbReference>
<evidence type="ECO:0000259" key="7">
    <source>
        <dbReference type="Pfam" id="PF18089"/>
    </source>
</evidence>
<keyword evidence="6" id="KW-1133">Transmembrane helix</keyword>
<keyword evidence="2" id="KW-0479">Metal-binding</keyword>
<keyword evidence="4" id="KW-0862">Zinc</keyword>
<dbReference type="Proteomes" id="UP000228531">
    <property type="component" value="Unassembled WGS sequence"/>
</dbReference>
<keyword evidence="3" id="KW-0378">Hydrolase</keyword>
<comment type="cofactor">
    <cofactor evidence="1">
        <name>Zn(2+)</name>
        <dbReference type="ChEBI" id="CHEBI:29105"/>
    </cofactor>
</comment>
<protein>
    <recommendedName>
        <fullName evidence="7">DAPG hydrolase PhiG domain-containing protein</fullName>
    </recommendedName>
</protein>
<gene>
    <name evidence="8" type="ORF">BC777_2841</name>
</gene>
<feature type="transmembrane region" description="Helical" evidence="6">
    <location>
        <begin position="6"/>
        <end position="24"/>
    </location>
</feature>
<keyword evidence="6" id="KW-0812">Transmembrane</keyword>
<comment type="similarity">
    <text evidence="5">Belongs to the DAPG/phloretin hydrolase family.</text>
</comment>
<reference evidence="8 9" key="1">
    <citation type="submission" date="2017-11" db="EMBL/GenBank/DDBJ databases">
        <title>Genomic Encyclopedia of Archaeal and Bacterial Type Strains, Phase II (KMG-II): From Individual Species to Whole Genera.</title>
        <authorList>
            <person name="Goeker M."/>
        </authorList>
    </citation>
    <scope>NUCLEOTIDE SEQUENCE [LARGE SCALE GENOMIC DNA]</scope>
    <source>
        <strain evidence="8 9">DSM 29128</strain>
    </source>
</reference>
<evidence type="ECO:0000256" key="4">
    <source>
        <dbReference type="ARBA" id="ARBA00022833"/>
    </source>
</evidence>
<dbReference type="InterPro" id="IPR041526">
    <property type="entry name" value="DAPG_hydrolase"/>
</dbReference>
<keyword evidence="6" id="KW-0472">Membrane</keyword>
<accession>A0A2M8W6A7</accession>
<feature type="domain" description="DAPG hydrolase PhiG" evidence="7">
    <location>
        <begin position="27"/>
        <end position="238"/>
    </location>
</feature>
<dbReference type="Pfam" id="PF18089">
    <property type="entry name" value="DAPG_hydrolase"/>
    <property type="match status" value="1"/>
</dbReference>
<dbReference type="GO" id="GO:0046872">
    <property type="term" value="F:metal ion binding"/>
    <property type="evidence" value="ECO:0007669"/>
    <property type="project" value="UniProtKB-KW"/>
</dbReference>